<evidence type="ECO:0000313" key="4">
    <source>
        <dbReference type="Proteomes" id="UP000821866"/>
    </source>
</evidence>
<protein>
    <submittedName>
        <fullName evidence="3">Uncharacterized protein</fullName>
    </submittedName>
</protein>
<evidence type="ECO:0000256" key="1">
    <source>
        <dbReference type="SAM" id="MobiDB-lite"/>
    </source>
</evidence>
<accession>A0A9J6EUX5</accession>
<evidence type="ECO:0000256" key="2">
    <source>
        <dbReference type="SAM" id="Phobius"/>
    </source>
</evidence>
<proteinExistence type="predicted"/>
<sequence length="194" mass="22162">MFSMPAGVSRGQKSRSRNPEADHGGSLRPLGLGSHKADAGRPQRSARKIMSKRSKLMGLRKRVWALACLAVVFLAWWTHVLSFEKECWPAEREPFSNFGRRYQRLQITRVPEDCSRAGSRCPRLQHTSIVFIDLSPRRWMTFVRRALESSERPRGLRNDDHHPAPCYLLGPLRPPTRLVTTGTQKYPTDAKDSL</sequence>
<feature type="transmembrane region" description="Helical" evidence="2">
    <location>
        <begin position="63"/>
        <end position="83"/>
    </location>
</feature>
<dbReference type="Proteomes" id="UP000821866">
    <property type="component" value="Chromosome 10"/>
</dbReference>
<feature type="region of interest" description="Disordered" evidence="1">
    <location>
        <begin position="1"/>
        <end position="47"/>
    </location>
</feature>
<evidence type="ECO:0000313" key="3">
    <source>
        <dbReference type="EMBL" id="KAH8038029.1"/>
    </source>
</evidence>
<dbReference type="AlphaFoldDB" id="A0A9J6EUX5"/>
<comment type="caution">
    <text evidence="3">The sequence shown here is derived from an EMBL/GenBank/DDBJ whole genome shotgun (WGS) entry which is preliminary data.</text>
</comment>
<keyword evidence="2" id="KW-1133">Transmembrane helix</keyword>
<keyword evidence="2" id="KW-0812">Transmembrane</keyword>
<keyword evidence="4" id="KW-1185">Reference proteome</keyword>
<reference evidence="3" key="1">
    <citation type="journal article" date="2020" name="Cell">
        <title>Large-Scale Comparative Analyses of Tick Genomes Elucidate Their Genetic Diversity and Vector Capacities.</title>
        <authorList>
            <consortium name="Tick Genome and Microbiome Consortium (TIGMIC)"/>
            <person name="Jia N."/>
            <person name="Wang J."/>
            <person name="Shi W."/>
            <person name="Du L."/>
            <person name="Sun Y."/>
            <person name="Zhan W."/>
            <person name="Jiang J.F."/>
            <person name="Wang Q."/>
            <person name="Zhang B."/>
            <person name="Ji P."/>
            <person name="Bell-Sakyi L."/>
            <person name="Cui X.M."/>
            <person name="Yuan T.T."/>
            <person name="Jiang B.G."/>
            <person name="Yang W.F."/>
            <person name="Lam T.T."/>
            <person name="Chang Q.C."/>
            <person name="Ding S.J."/>
            <person name="Wang X.J."/>
            <person name="Zhu J.G."/>
            <person name="Ruan X.D."/>
            <person name="Zhao L."/>
            <person name="Wei J.T."/>
            <person name="Ye R.Z."/>
            <person name="Que T.C."/>
            <person name="Du C.H."/>
            <person name="Zhou Y.H."/>
            <person name="Cheng J.X."/>
            <person name="Dai P.F."/>
            <person name="Guo W.B."/>
            <person name="Han X.H."/>
            <person name="Huang E.J."/>
            <person name="Li L.F."/>
            <person name="Wei W."/>
            <person name="Gao Y.C."/>
            <person name="Liu J.Z."/>
            <person name="Shao H.Z."/>
            <person name="Wang X."/>
            <person name="Wang C.C."/>
            <person name="Yang T.C."/>
            <person name="Huo Q.B."/>
            <person name="Li W."/>
            <person name="Chen H.Y."/>
            <person name="Chen S.E."/>
            <person name="Zhou L.G."/>
            <person name="Ni X.B."/>
            <person name="Tian J.H."/>
            <person name="Sheng Y."/>
            <person name="Liu T."/>
            <person name="Pan Y.S."/>
            <person name="Xia L.Y."/>
            <person name="Li J."/>
            <person name="Zhao F."/>
            <person name="Cao W.C."/>
        </authorList>
    </citation>
    <scope>NUCLEOTIDE SEQUENCE</scope>
    <source>
        <strain evidence="3">Rmic-2018</strain>
    </source>
</reference>
<gene>
    <name evidence="3" type="ORF">HPB51_020679</name>
</gene>
<organism evidence="3 4">
    <name type="scientific">Rhipicephalus microplus</name>
    <name type="common">Cattle tick</name>
    <name type="synonym">Boophilus microplus</name>
    <dbReference type="NCBI Taxonomy" id="6941"/>
    <lineage>
        <taxon>Eukaryota</taxon>
        <taxon>Metazoa</taxon>
        <taxon>Ecdysozoa</taxon>
        <taxon>Arthropoda</taxon>
        <taxon>Chelicerata</taxon>
        <taxon>Arachnida</taxon>
        <taxon>Acari</taxon>
        <taxon>Parasitiformes</taxon>
        <taxon>Ixodida</taxon>
        <taxon>Ixodoidea</taxon>
        <taxon>Ixodidae</taxon>
        <taxon>Rhipicephalinae</taxon>
        <taxon>Rhipicephalus</taxon>
        <taxon>Boophilus</taxon>
    </lineage>
</organism>
<reference evidence="3" key="2">
    <citation type="submission" date="2021-09" db="EMBL/GenBank/DDBJ databases">
        <authorList>
            <person name="Jia N."/>
            <person name="Wang J."/>
            <person name="Shi W."/>
            <person name="Du L."/>
            <person name="Sun Y."/>
            <person name="Zhan W."/>
            <person name="Jiang J."/>
            <person name="Wang Q."/>
            <person name="Zhang B."/>
            <person name="Ji P."/>
            <person name="Sakyi L.B."/>
            <person name="Cui X."/>
            <person name="Yuan T."/>
            <person name="Jiang B."/>
            <person name="Yang W."/>
            <person name="Lam T.T.-Y."/>
            <person name="Chang Q."/>
            <person name="Ding S."/>
            <person name="Wang X."/>
            <person name="Zhu J."/>
            <person name="Ruan X."/>
            <person name="Zhao L."/>
            <person name="Wei J."/>
            <person name="Que T."/>
            <person name="Du C."/>
            <person name="Cheng J."/>
            <person name="Dai P."/>
            <person name="Han X."/>
            <person name="Huang E."/>
            <person name="Gao Y."/>
            <person name="Liu J."/>
            <person name="Shao H."/>
            <person name="Ye R."/>
            <person name="Li L."/>
            <person name="Wei W."/>
            <person name="Wang X."/>
            <person name="Wang C."/>
            <person name="Huo Q."/>
            <person name="Li W."/>
            <person name="Guo W."/>
            <person name="Chen H."/>
            <person name="Chen S."/>
            <person name="Zhou L."/>
            <person name="Zhou L."/>
            <person name="Ni X."/>
            <person name="Tian J."/>
            <person name="Zhou Y."/>
            <person name="Sheng Y."/>
            <person name="Liu T."/>
            <person name="Pan Y."/>
            <person name="Xia L."/>
            <person name="Li J."/>
            <person name="Zhao F."/>
            <person name="Cao W."/>
        </authorList>
    </citation>
    <scope>NUCLEOTIDE SEQUENCE</scope>
    <source>
        <strain evidence="3">Rmic-2018</strain>
        <tissue evidence="3">Larvae</tissue>
    </source>
</reference>
<dbReference type="EMBL" id="JABSTU010000002">
    <property type="protein sequence ID" value="KAH8038029.1"/>
    <property type="molecule type" value="Genomic_DNA"/>
</dbReference>
<keyword evidence="2" id="KW-0472">Membrane</keyword>
<name>A0A9J6EUX5_RHIMP</name>